<evidence type="ECO:0000259" key="3">
    <source>
        <dbReference type="Pfam" id="PF14244"/>
    </source>
</evidence>
<dbReference type="PANTHER" id="PTHR11439">
    <property type="entry name" value="GAG-POL-RELATED RETROTRANSPOSON"/>
    <property type="match status" value="1"/>
</dbReference>
<evidence type="ECO:0000313" key="4">
    <source>
        <dbReference type="EMBL" id="KAG7532447.1"/>
    </source>
</evidence>
<dbReference type="CDD" id="cd09272">
    <property type="entry name" value="RNase_HI_RT_Ty1"/>
    <property type="match status" value="1"/>
</dbReference>
<evidence type="ECO:0000259" key="2">
    <source>
        <dbReference type="Pfam" id="PF07727"/>
    </source>
</evidence>
<organism evidence="4 5">
    <name type="scientific">Arabidopsis thaliana x Arabidopsis arenosa</name>
    <dbReference type="NCBI Taxonomy" id="1240361"/>
    <lineage>
        <taxon>Eukaryota</taxon>
        <taxon>Viridiplantae</taxon>
        <taxon>Streptophyta</taxon>
        <taxon>Embryophyta</taxon>
        <taxon>Tracheophyta</taxon>
        <taxon>Spermatophyta</taxon>
        <taxon>Magnoliopsida</taxon>
        <taxon>eudicotyledons</taxon>
        <taxon>Gunneridae</taxon>
        <taxon>Pentapetalae</taxon>
        <taxon>rosids</taxon>
        <taxon>malvids</taxon>
        <taxon>Brassicales</taxon>
        <taxon>Brassicaceae</taxon>
        <taxon>Camelineae</taxon>
        <taxon>Arabidopsis</taxon>
    </lineage>
</organism>
<keyword evidence="5" id="KW-1185">Reference proteome</keyword>
<dbReference type="GO" id="GO:0003964">
    <property type="term" value="F:RNA-directed DNA polymerase activity"/>
    <property type="evidence" value="ECO:0007669"/>
    <property type="project" value="UniProtKB-KW"/>
</dbReference>
<dbReference type="AlphaFoldDB" id="A0A8T1XDX5"/>
<keyword evidence="4" id="KW-0808">Transferase</keyword>
<dbReference type="InterPro" id="IPR029472">
    <property type="entry name" value="Copia-like_N"/>
</dbReference>
<dbReference type="Pfam" id="PF14244">
    <property type="entry name" value="Retrotran_gag_3"/>
    <property type="match status" value="1"/>
</dbReference>
<reference evidence="4 5" key="1">
    <citation type="submission" date="2020-12" db="EMBL/GenBank/DDBJ databases">
        <title>Concerted genomic and epigenomic changes stabilize Arabidopsis allopolyploids.</title>
        <authorList>
            <person name="Chen Z."/>
        </authorList>
    </citation>
    <scope>NUCLEOTIDE SEQUENCE [LARGE SCALE GENOMIC DNA]</scope>
    <source>
        <strain evidence="4">Allo738</strain>
        <tissue evidence="4">Leaf</tissue>
    </source>
</reference>
<evidence type="ECO:0000313" key="5">
    <source>
        <dbReference type="Proteomes" id="UP000694240"/>
    </source>
</evidence>
<feature type="region of interest" description="Disordered" evidence="1">
    <location>
        <begin position="124"/>
        <end position="143"/>
    </location>
</feature>
<evidence type="ECO:0000256" key="1">
    <source>
        <dbReference type="SAM" id="MobiDB-lite"/>
    </source>
</evidence>
<keyword evidence="4" id="KW-0548">Nucleotidyltransferase</keyword>
<dbReference type="EMBL" id="JAEFBK010000013">
    <property type="protein sequence ID" value="KAG7532447.1"/>
    <property type="molecule type" value="Genomic_DNA"/>
</dbReference>
<feature type="domain" description="Retrotransposon Copia-like N-terminal" evidence="3">
    <location>
        <begin position="24"/>
        <end position="71"/>
    </location>
</feature>
<dbReference type="Proteomes" id="UP000694240">
    <property type="component" value="Chromosome 13"/>
</dbReference>
<keyword evidence="4" id="KW-0695">RNA-directed DNA polymerase</keyword>
<dbReference type="Pfam" id="PF07727">
    <property type="entry name" value="RVT_2"/>
    <property type="match status" value="1"/>
</dbReference>
<name>A0A8T1XDX5_9BRAS</name>
<dbReference type="InterPro" id="IPR013103">
    <property type="entry name" value="RVT_2"/>
</dbReference>
<accession>A0A8T1XDX5</accession>
<comment type="caution">
    <text evidence="4">The sequence shown here is derived from an EMBL/GenBank/DDBJ whole genome shotgun (WGS) entry which is preliminary data.</text>
</comment>
<proteinExistence type="predicted"/>
<dbReference type="PANTHER" id="PTHR11439:SF462">
    <property type="match status" value="1"/>
</dbReference>
<protein>
    <submittedName>
        <fullName evidence="4">Reverse transcriptase RNA-dependent DNA polymerase</fullName>
    </submittedName>
</protein>
<feature type="domain" description="Reverse transcriptase Ty1/copia-type" evidence="2">
    <location>
        <begin position="234"/>
        <end position="474"/>
    </location>
</feature>
<sequence>MTKPVDGSSSSEKDAISASPYYLHPSDHPHHVLTPMLLNGDNYERWAKLTRNNLQAKRKLGFIDGTLTKPPSDSPDYPRWLQTNSMLVENMTSATNSSPGITSPVLAYDDDDFDLPTSPDNTQLVVTPTTEPNPVLDTSPDSTPGPSIVYTTPAATPPAPIVPLRRGLRNRQESVRLKDYETYSAQCDYITPPLTLSPTTEAVGKCVYPMANFVSCERFSESHQHFLAAINQGTWDITPLPHGVKPIGSKWVFRIKYNSDGTIERYKARLVALGNHQKEGVDFTETFAPVVKMQTVRLLLDVAAAKNWELHQMDVYNAFLHGDLKEDIYMKPPPGFKTADPSHVCKLKKSIYGLKQAPRCWFEKLSVSLLKYGFVQSKKDYSLFTSIRGSTVLHVIVYVDDLVICGNDASVIAKFKTYLSQCFKMKDLGPLKYFLGIEVARNPEGIFLSQRKYCLDVIEECGLSGSRPAETPLEQNHKLASSTSSLFSEPDKYRRLVGRLVYLTHTKPEISYAVNMLAQFMQKPLLDHWEAALRLVRYLKGCPGQGILLSSTSDLQLKAFSDSDHAGCPLTRRSLTGYLVKLGPSPVSWKTKKQDKVSRSSAEAEYRAMAMTCQELMWVKELSSPCCLCCSGVVPSMVGFSSLVGGEAARGLACRTVQGTVACTPGELLNSVLEDGAVSGFSPMSLAPTLSSCGVSLVGFGCGFAPVVCVWIRRASLLEASCGVTLAPWACSLRLEALGVLVFGGQRFSSVGGLLRVAASSTMVMASPCPFVFVPVASFPVALR</sequence>
<gene>
    <name evidence="4" type="ORF">ISN45_Aa08g001300</name>
</gene>